<dbReference type="Gene3D" id="3.50.7.10">
    <property type="entry name" value="GroEL"/>
    <property type="match status" value="1"/>
</dbReference>
<dbReference type="HOGENOM" id="CLU_016503_1_2_1"/>
<dbReference type="InterPro" id="IPR001844">
    <property type="entry name" value="Cpn60/GroEL"/>
</dbReference>
<organism evidence="3 4">
    <name type="scientific">Pisolithus tinctorius Marx 270</name>
    <dbReference type="NCBI Taxonomy" id="870435"/>
    <lineage>
        <taxon>Eukaryota</taxon>
        <taxon>Fungi</taxon>
        <taxon>Dikarya</taxon>
        <taxon>Basidiomycota</taxon>
        <taxon>Agaricomycotina</taxon>
        <taxon>Agaricomycetes</taxon>
        <taxon>Agaricomycetidae</taxon>
        <taxon>Boletales</taxon>
        <taxon>Sclerodermatineae</taxon>
        <taxon>Pisolithaceae</taxon>
        <taxon>Pisolithus</taxon>
    </lineage>
</organism>
<dbReference type="PRINTS" id="PR00298">
    <property type="entry name" value="CHAPERONIN60"/>
</dbReference>
<dbReference type="FunFam" id="3.50.7.10:FF:000001">
    <property type="entry name" value="60 kDa chaperonin"/>
    <property type="match status" value="1"/>
</dbReference>
<gene>
    <name evidence="3" type="ORF">M404DRAFT_60261</name>
</gene>
<protein>
    <submittedName>
        <fullName evidence="3">Uncharacterized protein</fullName>
    </submittedName>
</protein>
<feature type="non-terminal residue" evidence="3">
    <location>
        <position position="1"/>
    </location>
</feature>
<reference evidence="4" key="2">
    <citation type="submission" date="2015-01" db="EMBL/GenBank/DDBJ databases">
        <title>Evolutionary Origins and Diversification of the Mycorrhizal Mutualists.</title>
        <authorList>
            <consortium name="DOE Joint Genome Institute"/>
            <consortium name="Mycorrhizal Genomics Consortium"/>
            <person name="Kohler A."/>
            <person name="Kuo A."/>
            <person name="Nagy L.G."/>
            <person name="Floudas D."/>
            <person name="Copeland A."/>
            <person name="Barry K.W."/>
            <person name="Cichocki N."/>
            <person name="Veneault-Fourrey C."/>
            <person name="LaButti K."/>
            <person name="Lindquist E.A."/>
            <person name="Lipzen A."/>
            <person name="Lundell T."/>
            <person name="Morin E."/>
            <person name="Murat C."/>
            <person name="Riley R."/>
            <person name="Ohm R."/>
            <person name="Sun H."/>
            <person name="Tunlid A."/>
            <person name="Henrissat B."/>
            <person name="Grigoriev I.V."/>
            <person name="Hibbett D.S."/>
            <person name="Martin F."/>
        </authorList>
    </citation>
    <scope>NUCLEOTIDE SEQUENCE [LARGE SCALE GENOMIC DNA]</scope>
    <source>
        <strain evidence="4">Marx 270</strain>
    </source>
</reference>
<keyword evidence="4" id="KW-1185">Reference proteome</keyword>
<evidence type="ECO:0000313" key="3">
    <source>
        <dbReference type="EMBL" id="KIO00555.1"/>
    </source>
</evidence>
<name>A0A0C3NHR0_PISTI</name>
<dbReference type="GO" id="GO:0042026">
    <property type="term" value="P:protein refolding"/>
    <property type="evidence" value="ECO:0007669"/>
    <property type="project" value="InterPro"/>
</dbReference>
<evidence type="ECO:0000256" key="2">
    <source>
        <dbReference type="ARBA" id="ARBA00023186"/>
    </source>
</evidence>
<dbReference type="OrthoDB" id="1733909at2759"/>
<reference evidence="3 4" key="1">
    <citation type="submission" date="2014-04" db="EMBL/GenBank/DDBJ databases">
        <authorList>
            <consortium name="DOE Joint Genome Institute"/>
            <person name="Kuo A."/>
            <person name="Kohler A."/>
            <person name="Costa M.D."/>
            <person name="Nagy L.G."/>
            <person name="Floudas D."/>
            <person name="Copeland A."/>
            <person name="Barry K.W."/>
            <person name="Cichocki N."/>
            <person name="Veneault-Fourrey C."/>
            <person name="LaButti K."/>
            <person name="Lindquist E.A."/>
            <person name="Lipzen A."/>
            <person name="Lundell T."/>
            <person name="Morin E."/>
            <person name="Murat C."/>
            <person name="Sun H."/>
            <person name="Tunlid A."/>
            <person name="Henrissat B."/>
            <person name="Grigoriev I.V."/>
            <person name="Hibbett D.S."/>
            <person name="Martin F."/>
            <person name="Nordberg H.P."/>
            <person name="Cantor M.N."/>
            <person name="Hua S.X."/>
        </authorList>
    </citation>
    <scope>NUCLEOTIDE SEQUENCE [LARGE SCALE GENOMIC DNA]</scope>
    <source>
        <strain evidence="3 4">Marx 270</strain>
    </source>
</reference>
<evidence type="ECO:0000256" key="1">
    <source>
        <dbReference type="ARBA" id="ARBA00006607"/>
    </source>
</evidence>
<comment type="similarity">
    <text evidence="1">Belongs to the chaperonin (HSP60) family.</text>
</comment>
<dbReference type="EMBL" id="KN831995">
    <property type="protein sequence ID" value="KIO00555.1"/>
    <property type="molecule type" value="Genomic_DNA"/>
</dbReference>
<dbReference type="Gene3D" id="3.30.260.10">
    <property type="entry name" value="TCP-1-like chaperonin intermediate domain"/>
    <property type="match status" value="1"/>
</dbReference>
<dbReference type="InParanoid" id="A0A0C3NHR0"/>
<dbReference type="InterPro" id="IPR027409">
    <property type="entry name" value="GroEL-like_apical_dom_sf"/>
</dbReference>
<feature type="non-terminal residue" evidence="3">
    <location>
        <position position="175"/>
    </location>
</feature>
<sequence length="175" mass="18756">SKDINGEALTVCILNKLCDQLQVTAVKVPRFSDNCKFILGDLTILTGGTIFTDKLDVKLEKSSPDLLNSSSSITITKEDTVVFNGKGSKDAIQAHCEQICTLLADLLTIEYDKTKLQEHFAKLSEGAAVIKAGDGSNVDVGKKKDRYNYPLNAEHAAVKEGILPGSSVASLKASL</sequence>
<dbReference type="Proteomes" id="UP000054217">
    <property type="component" value="Unassembled WGS sequence"/>
</dbReference>
<accession>A0A0C3NHR0</accession>
<keyword evidence="2" id="KW-0143">Chaperone</keyword>
<dbReference type="AlphaFoldDB" id="A0A0C3NHR0"/>
<dbReference type="Gene3D" id="1.10.560.10">
    <property type="entry name" value="GroEL-like equatorial domain"/>
    <property type="match status" value="1"/>
</dbReference>
<proteinExistence type="inferred from homology"/>
<dbReference type="SUPFAM" id="SSF52029">
    <property type="entry name" value="GroEL apical domain-like"/>
    <property type="match status" value="1"/>
</dbReference>
<dbReference type="InterPro" id="IPR027413">
    <property type="entry name" value="GROEL-like_equatorial_sf"/>
</dbReference>
<dbReference type="PANTHER" id="PTHR45633">
    <property type="entry name" value="60 KDA HEAT SHOCK PROTEIN, MITOCHONDRIAL"/>
    <property type="match status" value="1"/>
</dbReference>
<dbReference type="InterPro" id="IPR027410">
    <property type="entry name" value="TCP-1-like_intermed_sf"/>
</dbReference>
<evidence type="ECO:0000313" key="4">
    <source>
        <dbReference type="Proteomes" id="UP000054217"/>
    </source>
</evidence>
<dbReference type="STRING" id="870435.A0A0C3NHR0"/>
<dbReference type="GO" id="GO:0140662">
    <property type="term" value="F:ATP-dependent protein folding chaperone"/>
    <property type="evidence" value="ECO:0007669"/>
    <property type="project" value="InterPro"/>
</dbReference>